<dbReference type="STRING" id="45607.A0A2T0FBR6"/>
<dbReference type="Proteomes" id="UP000238350">
    <property type="component" value="Unassembled WGS sequence"/>
</dbReference>
<name>A0A2T0FBR6_9ASCO</name>
<protein>
    <submittedName>
        <fullName evidence="3">Peptide-N4-(N-acetyl-beta-glucosaminyl)asparagine amidase A</fullName>
    </submittedName>
</protein>
<evidence type="ECO:0000259" key="2">
    <source>
        <dbReference type="Pfam" id="PF12222"/>
    </source>
</evidence>
<dbReference type="RefSeq" id="XP_024662357.1">
    <property type="nucleotide sequence ID" value="XM_024806589.1"/>
</dbReference>
<dbReference type="EMBL" id="NDIQ01000001">
    <property type="protein sequence ID" value="PRT52411.1"/>
    <property type="molecule type" value="Genomic_DNA"/>
</dbReference>
<evidence type="ECO:0000256" key="1">
    <source>
        <dbReference type="SAM" id="SignalP"/>
    </source>
</evidence>
<proteinExistence type="predicted"/>
<dbReference type="AlphaFoldDB" id="A0A2T0FBR6"/>
<accession>A0A2T0FBR6</accession>
<dbReference type="InterPro" id="IPR056948">
    <property type="entry name" value="PNGaseA_N"/>
</dbReference>
<feature type="domain" description="Peptide N-acetyl-beta-D-glucosaminyl asparaginase amidase A N-terminal" evidence="2">
    <location>
        <begin position="41"/>
        <end position="333"/>
    </location>
</feature>
<dbReference type="Pfam" id="PF12222">
    <property type="entry name" value="PNGaseA"/>
    <property type="match status" value="1"/>
</dbReference>
<dbReference type="GeneID" id="36513780"/>
<keyword evidence="4" id="KW-1185">Reference proteome</keyword>
<sequence length="490" mass="53979">MVSPFFCITLITAFSSALASGNIQLWPDEPDYGVPVATIPLLSNVAFLNSFNSPQGVTYNPPNVDFNRVSLELLVNTTSSNYDRLGMAFFNGIEIWRTSTSEPANDNAHWDYSKDVSEYLSLFKQTGHFEFLINNIVNEQFQGTFQVSITANFYKSSNKPNTDDSWAIALDNPATNIQTFRKNPTNLYWTAPSDDIEISVPQQASNVNRALIQVFASGNSNDEFWWNTHGGSGPSRFVNAYINGQPAGYAAPFPIIYTGGINAELWKPLVGIRAYDVPSYFMDVTAFLPKLWSGASTLKLNISNGIDNNPVPSNWIVNVNLFTWSTPGQTNSGTMDNPQDTVNTLDNSLGTSPQHVLLTRSYSSSATLTIGGTTQKVGWNQNATFENHLTINGDDTSIFQKFTGTDSVIGSNGVSRTFNYPLTVEIGPTKNHVQESYSIQSPVSLYTWIDTNVNLDGNGKVTDTQSSQYLEEASVSHFKKAVNGQIVETW</sequence>
<dbReference type="Pfam" id="PF25156">
    <property type="entry name" value="PNGase_A_C"/>
    <property type="match status" value="1"/>
</dbReference>
<feature type="signal peptide" evidence="1">
    <location>
        <begin position="1"/>
        <end position="19"/>
    </location>
</feature>
<keyword evidence="1" id="KW-0732">Signal</keyword>
<dbReference type="PANTHER" id="PTHR31104">
    <property type="entry name" value="PEPTIDE-N4-(N-ACETYL-BETA-GLUCOSAMINYL)ASPARAGINE AMIDASE A PROTEIN"/>
    <property type="match status" value="1"/>
</dbReference>
<reference evidence="3 4" key="1">
    <citation type="submission" date="2017-04" db="EMBL/GenBank/DDBJ databases">
        <title>Genome sequencing of [Candida] sorbophila.</title>
        <authorList>
            <person name="Ahn J.O."/>
        </authorList>
    </citation>
    <scope>NUCLEOTIDE SEQUENCE [LARGE SCALE GENOMIC DNA]</scope>
    <source>
        <strain evidence="3 4">DS02</strain>
    </source>
</reference>
<feature type="chain" id="PRO_5015467157" evidence="1">
    <location>
        <begin position="20"/>
        <end position="490"/>
    </location>
</feature>
<gene>
    <name evidence="3" type="ORF">B9G98_00031</name>
</gene>
<evidence type="ECO:0000313" key="3">
    <source>
        <dbReference type="EMBL" id="PRT52411.1"/>
    </source>
</evidence>
<dbReference type="InterPro" id="IPR021102">
    <property type="entry name" value="PNGase_A"/>
</dbReference>
<organism evidence="3 4">
    <name type="scientific">Wickerhamiella sorbophila</name>
    <dbReference type="NCBI Taxonomy" id="45607"/>
    <lineage>
        <taxon>Eukaryota</taxon>
        <taxon>Fungi</taxon>
        <taxon>Dikarya</taxon>
        <taxon>Ascomycota</taxon>
        <taxon>Saccharomycotina</taxon>
        <taxon>Dipodascomycetes</taxon>
        <taxon>Dipodascales</taxon>
        <taxon>Trichomonascaceae</taxon>
        <taxon>Wickerhamiella</taxon>
    </lineage>
</organism>
<evidence type="ECO:0000313" key="4">
    <source>
        <dbReference type="Proteomes" id="UP000238350"/>
    </source>
</evidence>
<comment type="caution">
    <text evidence="3">The sequence shown here is derived from an EMBL/GenBank/DDBJ whole genome shotgun (WGS) entry which is preliminary data.</text>
</comment>
<dbReference type="OrthoDB" id="1612078at2759"/>